<organism evidence="2 3">
    <name type="scientific">Zizania palustris</name>
    <name type="common">Northern wild rice</name>
    <dbReference type="NCBI Taxonomy" id="103762"/>
    <lineage>
        <taxon>Eukaryota</taxon>
        <taxon>Viridiplantae</taxon>
        <taxon>Streptophyta</taxon>
        <taxon>Embryophyta</taxon>
        <taxon>Tracheophyta</taxon>
        <taxon>Spermatophyta</taxon>
        <taxon>Magnoliopsida</taxon>
        <taxon>Liliopsida</taxon>
        <taxon>Poales</taxon>
        <taxon>Poaceae</taxon>
        <taxon>BOP clade</taxon>
        <taxon>Oryzoideae</taxon>
        <taxon>Oryzeae</taxon>
        <taxon>Zizaniinae</taxon>
        <taxon>Zizania</taxon>
    </lineage>
</organism>
<gene>
    <name evidence="2" type="ORF">GUJ93_ZPchr0002g24070</name>
</gene>
<evidence type="ECO:0000313" key="2">
    <source>
        <dbReference type="EMBL" id="KAG8059718.1"/>
    </source>
</evidence>
<sequence>MLLLQLGPHGSGCRRSSAARGQRERGRGGERGKEGRKESTNQSGRAAIGVIFPAIPWSEDRAPDPATGGAGRGYVASILSEHSKVSSPPLRLWLSHWLERASFAHVASRSFRGPESS</sequence>
<dbReference type="EMBL" id="JAAALK010000287">
    <property type="protein sequence ID" value="KAG8059718.1"/>
    <property type="molecule type" value="Genomic_DNA"/>
</dbReference>
<accession>A0A8J5VTK9</accession>
<reference evidence="2" key="2">
    <citation type="submission" date="2021-02" db="EMBL/GenBank/DDBJ databases">
        <authorList>
            <person name="Kimball J.A."/>
            <person name="Haas M.W."/>
            <person name="Macchietto M."/>
            <person name="Kono T."/>
            <person name="Duquette J."/>
            <person name="Shao M."/>
        </authorList>
    </citation>
    <scope>NUCLEOTIDE SEQUENCE</scope>
    <source>
        <tissue evidence="2">Fresh leaf tissue</tissue>
    </source>
</reference>
<dbReference type="Proteomes" id="UP000729402">
    <property type="component" value="Unassembled WGS sequence"/>
</dbReference>
<evidence type="ECO:0000313" key="3">
    <source>
        <dbReference type="Proteomes" id="UP000729402"/>
    </source>
</evidence>
<feature type="region of interest" description="Disordered" evidence="1">
    <location>
        <begin position="1"/>
        <end position="45"/>
    </location>
</feature>
<feature type="compositionally biased region" description="Basic and acidic residues" evidence="1">
    <location>
        <begin position="21"/>
        <end position="39"/>
    </location>
</feature>
<comment type="caution">
    <text evidence="2">The sequence shown here is derived from an EMBL/GenBank/DDBJ whole genome shotgun (WGS) entry which is preliminary data.</text>
</comment>
<keyword evidence="3" id="KW-1185">Reference proteome</keyword>
<reference evidence="2" key="1">
    <citation type="journal article" date="2021" name="bioRxiv">
        <title>Whole Genome Assembly and Annotation of Northern Wild Rice, Zizania palustris L., Supports a Whole Genome Duplication in the Zizania Genus.</title>
        <authorList>
            <person name="Haas M."/>
            <person name="Kono T."/>
            <person name="Macchietto M."/>
            <person name="Millas R."/>
            <person name="McGilp L."/>
            <person name="Shao M."/>
            <person name="Duquette J."/>
            <person name="Hirsch C.N."/>
            <person name="Kimball J."/>
        </authorList>
    </citation>
    <scope>NUCLEOTIDE SEQUENCE</scope>
    <source>
        <tissue evidence="2">Fresh leaf tissue</tissue>
    </source>
</reference>
<dbReference type="AlphaFoldDB" id="A0A8J5VTK9"/>
<evidence type="ECO:0000256" key="1">
    <source>
        <dbReference type="SAM" id="MobiDB-lite"/>
    </source>
</evidence>
<dbReference type="OrthoDB" id="6513042at2759"/>
<protein>
    <submittedName>
        <fullName evidence="2">Uncharacterized protein</fullName>
    </submittedName>
</protein>
<proteinExistence type="predicted"/>
<name>A0A8J5VTK9_ZIZPA</name>